<dbReference type="OrthoDB" id="1165906at2759"/>
<evidence type="ECO:0000313" key="2">
    <source>
        <dbReference type="Proteomes" id="UP000796880"/>
    </source>
</evidence>
<comment type="caution">
    <text evidence="1">The sequence shown here is derived from an EMBL/GenBank/DDBJ whole genome shotgun (WGS) entry which is preliminary data.</text>
</comment>
<dbReference type="AlphaFoldDB" id="A0A8K0H0X8"/>
<gene>
    <name evidence="1" type="ORF">FNV43_RR13371</name>
</gene>
<dbReference type="Proteomes" id="UP000796880">
    <property type="component" value="Unassembled WGS sequence"/>
</dbReference>
<evidence type="ECO:0000313" key="1">
    <source>
        <dbReference type="EMBL" id="KAF3443681.1"/>
    </source>
</evidence>
<keyword evidence="2" id="KW-1185">Reference proteome</keyword>
<organism evidence="1 2">
    <name type="scientific">Rhamnella rubrinervis</name>
    <dbReference type="NCBI Taxonomy" id="2594499"/>
    <lineage>
        <taxon>Eukaryota</taxon>
        <taxon>Viridiplantae</taxon>
        <taxon>Streptophyta</taxon>
        <taxon>Embryophyta</taxon>
        <taxon>Tracheophyta</taxon>
        <taxon>Spermatophyta</taxon>
        <taxon>Magnoliopsida</taxon>
        <taxon>eudicotyledons</taxon>
        <taxon>Gunneridae</taxon>
        <taxon>Pentapetalae</taxon>
        <taxon>rosids</taxon>
        <taxon>fabids</taxon>
        <taxon>Rosales</taxon>
        <taxon>Rhamnaceae</taxon>
        <taxon>rhamnoid group</taxon>
        <taxon>Rhamneae</taxon>
        <taxon>Rhamnella</taxon>
    </lineage>
</organism>
<sequence>MSEGRGEECKRLSRTWQKRLDYLPLVFNTSFGESMESGILKALSLRDTLSSLSLEPKKTEEAKLTEKILIHGLPPKLLRQIRSLPPKLLHLEVAFKIGKQMGGLHEDSINNRV</sequence>
<proteinExistence type="predicted"/>
<reference evidence="1" key="1">
    <citation type="submission" date="2020-03" db="EMBL/GenBank/DDBJ databases">
        <title>A high-quality chromosome-level genome assembly of a woody plant with both climbing and erect habits, Rhamnella rubrinervis.</title>
        <authorList>
            <person name="Lu Z."/>
            <person name="Yang Y."/>
            <person name="Zhu X."/>
            <person name="Sun Y."/>
        </authorList>
    </citation>
    <scope>NUCLEOTIDE SEQUENCE</scope>
    <source>
        <strain evidence="1">BYM</strain>
        <tissue evidence="1">Leaf</tissue>
    </source>
</reference>
<accession>A0A8K0H0X8</accession>
<protein>
    <submittedName>
        <fullName evidence="1">Uncharacterized protein</fullName>
    </submittedName>
</protein>
<name>A0A8K0H0X8_9ROSA</name>
<dbReference type="EMBL" id="VOIH02000006">
    <property type="protein sequence ID" value="KAF3443681.1"/>
    <property type="molecule type" value="Genomic_DNA"/>
</dbReference>